<evidence type="ECO:0000256" key="3">
    <source>
        <dbReference type="ARBA" id="ARBA00022475"/>
    </source>
</evidence>
<feature type="signal peptide" evidence="5">
    <location>
        <begin position="1"/>
        <end position="28"/>
    </location>
</feature>
<dbReference type="PANTHER" id="PTHR47737">
    <property type="entry name" value="GLYCINE BETAINE/PROLINE BETAINE TRANSPORT SYSTEM PERMEASE PROTEIN PROW"/>
    <property type="match status" value="1"/>
</dbReference>
<keyword evidence="8" id="KW-1185">Reference proteome</keyword>
<comment type="subcellular location">
    <subcellularLocation>
        <location evidence="1">Cell membrane</location>
    </subcellularLocation>
</comment>
<dbReference type="Gene3D" id="3.40.190.100">
    <property type="entry name" value="Glycine betaine-binding periplasmic protein, domain 2"/>
    <property type="match status" value="1"/>
</dbReference>
<feature type="domain" description="ABC-type glycine betaine transport system substrate-binding" evidence="6">
    <location>
        <begin position="31"/>
        <end position="279"/>
    </location>
</feature>
<evidence type="ECO:0000259" key="6">
    <source>
        <dbReference type="Pfam" id="PF04069"/>
    </source>
</evidence>
<dbReference type="Proteomes" id="UP000071859">
    <property type="component" value="Unassembled WGS sequence"/>
</dbReference>
<feature type="chain" id="PRO_5007622827" evidence="5">
    <location>
        <begin position="29"/>
        <end position="291"/>
    </location>
</feature>
<dbReference type="InterPro" id="IPR007210">
    <property type="entry name" value="ABC_Gly_betaine_transp_sub-bd"/>
</dbReference>
<proteinExistence type="predicted"/>
<dbReference type="PANTHER" id="PTHR47737:SF1">
    <property type="entry name" value="GLYCINE BETAINE_PROLINE BETAINE TRANSPORT SYSTEM PERMEASE PROTEIN PROW"/>
    <property type="match status" value="1"/>
</dbReference>
<dbReference type="AlphaFoldDB" id="A0A158CDL2"/>
<evidence type="ECO:0000256" key="5">
    <source>
        <dbReference type="SAM" id="SignalP"/>
    </source>
</evidence>
<dbReference type="GO" id="GO:0015226">
    <property type="term" value="F:carnitine transmembrane transporter activity"/>
    <property type="evidence" value="ECO:0007669"/>
    <property type="project" value="TreeGrafter"/>
</dbReference>
<keyword evidence="3" id="KW-1003">Cell membrane</keyword>
<reference evidence="7" key="1">
    <citation type="submission" date="2016-01" db="EMBL/GenBank/DDBJ databases">
        <authorList>
            <person name="Peeters C."/>
        </authorList>
    </citation>
    <scope>NUCLEOTIDE SEQUENCE</scope>
    <source>
        <strain evidence="7">LMG 29321</strain>
    </source>
</reference>
<gene>
    <name evidence="7" type="ORF">AWB78_03803</name>
</gene>
<dbReference type="EMBL" id="FCOX02000019">
    <property type="protein sequence ID" value="SAK80399.1"/>
    <property type="molecule type" value="Genomic_DNA"/>
</dbReference>
<dbReference type="Gene3D" id="3.40.190.10">
    <property type="entry name" value="Periplasmic binding protein-like II"/>
    <property type="match status" value="1"/>
</dbReference>
<accession>A0A158CDL2</accession>
<dbReference type="GO" id="GO:0043190">
    <property type="term" value="C:ATP-binding cassette (ABC) transporter complex"/>
    <property type="evidence" value="ECO:0007669"/>
    <property type="project" value="InterPro"/>
</dbReference>
<evidence type="ECO:0000256" key="4">
    <source>
        <dbReference type="ARBA" id="ARBA00023136"/>
    </source>
</evidence>
<dbReference type="GO" id="GO:0005275">
    <property type="term" value="F:amine transmembrane transporter activity"/>
    <property type="evidence" value="ECO:0007669"/>
    <property type="project" value="TreeGrafter"/>
</dbReference>
<keyword evidence="5" id="KW-0732">Signal</keyword>
<organism evidence="7 8">
    <name type="scientific">Caballeronia calidae</name>
    <dbReference type="NCBI Taxonomy" id="1777139"/>
    <lineage>
        <taxon>Bacteria</taxon>
        <taxon>Pseudomonadati</taxon>
        <taxon>Pseudomonadota</taxon>
        <taxon>Betaproteobacteria</taxon>
        <taxon>Burkholderiales</taxon>
        <taxon>Burkholderiaceae</taxon>
        <taxon>Caballeronia</taxon>
    </lineage>
</organism>
<dbReference type="Pfam" id="PF04069">
    <property type="entry name" value="OpuAC"/>
    <property type="match status" value="1"/>
</dbReference>
<sequence length="291" mass="32152">MKNTSLVRFVTKAALAASTVMFAMCATAAEPIKIALANWADTQAVVYTAKYVLETKLQQPVTLVTTDIGIQYQGIARGDLDLMLGAWLPVTHGAYYSRYKNEMEDLGVIYSGAKIGWAVPDYVPESDLSSLADLNKPDVKTKLESKIQGIDPGAGEMVASEKTIKAYDLAGYNLIAASEAGMLAALSRAYQSKTWIVATVWSPHWLWQRWKMRYLKDPKGTLGGEEQIHGFASKKFAAKFPRADVFVRHFKLTLADVEAIELDGNTTNDWNAAAKKFVDAHPEKVQAWLQQ</sequence>
<dbReference type="GO" id="GO:0015871">
    <property type="term" value="P:choline transport"/>
    <property type="evidence" value="ECO:0007669"/>
    <property type="project" value="TreeGrafter"/>
</dbReference>
<comment type="caution">
    <text evidence="7">The sequence shown here is derived from an EMBL/GenBank/DDBJ whole genome shotgun (WGS) entry which is preliminary data.</text>
</comment>
<dbReference type="SUPFAM" id="SSF53850">
    <property type="entry name" value="Periplasmic binding protein-like II"/>
    <property type="match status" value="1"/>
</dbReference>
<dbReference type="GO" id="GO:0031460">
    <property type="term" value="P:glycine betaine transport"/>
    <property type="evidence" value="ECO:0007669"/>
    <property type="project" value="TreeGrafter"/>
</dbReference>
<evidence type="ECO:0000313" key="7">
    <source>
        <dbReference type="EMBL" id="SAK80399.1"/>
    </source>
</evidence>
<evidence type="ECO:0000256" key="1">
    <source>
        <dbReference type="ARBA" id="ARBA00004236"/>
    </source>
</evidence>
<evidence type="ECO:0000313" key="8">
    <source>
        <dbReference type="Proteomes" id="UP000071859"/>
    </source>
</evidence>
<protein>
    <submittedName>
        <fullName evidence="7">Substrate-binding region of ABC-type glycine betaine transport system</fullName>
    </submittedName>
</protein>
<name>A0A158CDL2_9BURK</name>
<dbReference type="OrthoDB" id="9787902at2"/>
<evidence type="ECO:0000256" key="2">
    <source>
        <dbReference type="ARBA" id="ARBA00022448"/>
    </source>
</evidence>
<dbReference type="CDD" id="cd13639">
    <property type="entry name" value="PBP2_OpuAC_like"/>
    <property type="match status" value="1"/>
</dbReference>
<keyword evidence="2" id="KW-0813">Transport</keyword>
<keyword evidence="4" id="KW-0472">Membrane</keyword>